<dbReference type="Gene3D" id="1.20.120.1780">
    <property type="entry name" value="UbiA prenyltransferase"/>
    <property type="match status" value="1"/>
</dbReference>
<feature type="transmembrane region" description="Helical" evidence="9">
    <location>
        <begin position="173"/>
        <end position="193"/>
    </location>
</feature>
<accession>A0AAW0RUC3</accession>
<keyword evidence="11" id="KW-1185">Reference proteome</keyword>
<evidence type="ECO:0000256" key="9">
    <source>
        <dbReference type="SAM" id="Phobius"/>
    </source>
</evidence>
<dbReference type="InterPro" id="IPR039653">
    <property type="entry name" value="Prenyltransferase"/>
</dbReference>
<dbReference type="EMBL" id="JAAHCF010000252">
    <property type="protein sequence ID" value="KAK8145877.1"/>
    <property type="molecule type" value="Genomic_DNA"/>
</dbReference>
<protein>
    <recommendedName>
        <fullName evidence="12">Para-hydroxybenzoate--polyprenyltransferase</fullName>
    </recommendedName>
</protein>
<dbReference type="FunFam" id="1.20.120.1780:FF:000001">
    <property type="entry name" value="4-hydroxybenzoate octaprenyltransferase"/>
    <property type="match status" value="1"/>
</dbReference>
<dbReference type="GO" id="GO:0008412">
    <property type="term" value="F:4-hydroxybenzoate polyprenyltransferase activity"/>
    <property type="evidence" value="ECO:0007669"/>
    <property type="project" value="TreeGrafter"/>
</dbReference>
<proteinExistence type="inferred from homology"/>
<comment type="cofactor">
    <cofactor evidence="1">
        <name>Mg(2+)</name>
        <dbReference type="ChEBI" id="CHEBI:18420"/>
    </cofactor>
</comment>
<keyword evidence="8 9" id="KW-0472">Membrane</keyword>
<dbReference type="InterPro" id="IPR044878">
    <property type="entry name" value="UbiA_sf"/>
</dbReference>
<evidence type="ECO:0000256" key="5">
    <source>
        <dbReference type="ARBA" id="ARBA00022679"/>
    </source>
</evidence>
<comment type="subcellular location">
    <subcellularLocation>
        <location evidence="2">Membrane</location>
        <topology evidence="2">Multi-pass membrane protein</topology>
    </subcellularLocation>
</comment>
<name>A0AAW0RUC3_9HYPO</name>
<dbReference type="GO" id="GO:0005743">
    <property type="term" value="C:mitochondrial inner membrane"/>
    <property type="evidence" value="ECO:0007669"/>
    <property type="project" value="TreeGrafter"/>
</dbReference>
<dbReference type="PANTHER" id="PTHR11048">
    <property type="entry name" value="PRENYLTRANSFERASES"/>
    <property type="match status" value="1"/>
</dbReference>
<dbReference type="Gene3D" id="1.10.357.140">
    <property type="entry name" value="UbiA prenyltransferase"/>
    <property type="match status" value="1"/>
</dbReference>
<comment type="pathway">
    <text evidence="3">Secondary metabolite biosynthesis; terpenoid biosynthesis.</text>
</comment>
<reference evidence="10 11" key="1">
    <citation type="submission" date="2020-02" db="EMBL/GenBank/DDBJ databases">
        <title>Comparative genomics of the hypocrealean fungal genus Beauvera.</title>
        <authorList>
            <person name="Showalter D.N."/>
            <person name="Bushley K.E."/>
            <person name="Rehner S.A."/>
        </authorList>
    </citation>
    <scope>NUCLEOTIDE SEQUENCE [LARGE SCALE GENOMIC DNA]</scope>
    <source>
        <strain evidence="10 11">ARSEF4384</strain>
    </source>
</reference>
<dbReference type="PANTHER" id="PTHR11048:SF39">
    <property type="entry name" value="POLYPRENYL TRANSFERASE AUSN"/>
    <property type="match status" value="1"/>
</dbReference>
<feature type="transmembrane region" description="Helical" evidence="9">
    <location>
        <begin position="302"/>
        <end position="321"/>
    </location>
</feature>
<gene>
    <name evidence="10" type="ORF">G3M48_003894</name>
</gene>
<comment type="similarity">
    <text evidence="4">Belongs to the UbiA prenyltransferase family.</text>
</comment>
<dbReference type="GO" id="GO:0006744">
    <property type="term" value="P:ubiquinone biosynthetic process"/>
    <property type="evidence" value="ECO:0007669"/>
    <property type="project" value="TreeGrafter"/>
</dbReference>
<evidence type="ECO:0000313" key="10">
    <source>
        <dbReference type="EMBL" id="KAK8145877.1"/>
    </source>
</evidence>
<dbReference type="InterPro" id="IPR000537">
    <property type="entry name" value="UbiA_prenyltransferase"/>
</dbReference>
<evidence type="ECO:0000256" key="2">
    <source>
        <dbReference type="ARBA" id="ARBA00004141"/>
    </source>
</evidence>
<keyword evidence="7 9" id="KW-1133">Transmembrane helix</keyword>
<evidence type="ECO:0008006" key="12">
    <source>
        <dbReference type="Google" id="ProtNLM"/>
    </source>
</evidence>
<dbReference type="Proteomes" id="UP001397290">
    <property type="component" value="Unassembled WGS sequence"/>
</dbReference>
<keyword evidence="6 9" id="KW-0812">Transmembrane</keyword>
<evidence type="ECO:0000313" key="11">
    <source>
        <dbReference type="Proteomes" id="UP001397290"/>
    </source>
</evidence>
<keyword evidence="5" id="KW-0808">Transferase</keyword>
<evidence type="ECO:0000256" key="8">
    <source>
        <dbReference type="ARBA" id="ARBA00023136"/>
    </source>
</evidence>
<feature type="transmembrane region" description="Helical" evidence="9">
    <location>
        <begin position="276"/>
        <end position="296"/>
    </location>
</feature>
<feature type="transmembrane region" description="Helical" evidence="9">
    <location>
        <begin position="205"/>
        <end position="224"/>
    </location>
</feature>
<feature type="transmembrane region" description="Helical" evidence="9">
    <location>
        <begin position="127"/>
        <end position="148"/>
    </location>
</feature>
<feature type="transmembrane region" description="Helical" evidence="9">
    <location>
        <begin position="50"/>
        <end position="70"/>
    </location>
</feature>
<dbReference type="AlphaFoldDB" id="A0AAW0RUC3"/>
<evidence type="ECO:0000256" key="7">
    <source>
        <dbReference type="ARBA" id="ARBA00022989"/>
    </source>
</evidence>
<evidence type="ECO:0000256" key="6">
    <source>
        <dbReference type="ARBA" id="ARBA00022692"/>
    </source>
</evidence>
<sequence>MSTVALTAAKNTNGKPLAQQYGGHHSGSWVNALPAPWVPYVQLSRLSPPAGFILIFLPHIFGVIHAASVLHSPIKDVFRVSGILLVGSFFCNNGSHAWNDLVDAPIDARIERTKTRPIPRGAISKKAAFVFACTQAALAAVCLLPLPYDTAVATIPALLGTLYYPYAKRHMPMPQLILGFCMTWGIMIGSSAMGVNEPWFDKSTICLMMASVLWVVLFDTIYAHQDLADDIKVGVKSLAVFVQGFARTFLLLLTVSMSTLLYYSGVYGGMGTPYQVITVAGCSLSVGIMVASVDLMDPASCWKWFANGFWFTGLSIVGGLLERSSTRLQPDGITVVGELWATRFIQRNEYIKQQKVIEAEMKAAEDPAIIRGYFLRLQTIVA</sequence>
<evidence type="ECO:0000256" key="3">
    <source>
        <dbReference type="ARBA" id="ARBA00004721"/>
    </source>
</evidence>
<feature type="transmembrane region" description="Helical" evidence="9">
    <location>
        <begin position="244"/>
        <end position="264"/>
    </location>
</feature>
<evidence type="ECO:0000256" key="4">
    <source>
        <dbReference type="ARBA" id="ARBA00005985"/>
    </source>
</evidence>
<organism evidence="10 11">
    <name type="scientific">Beauveria asiatica</name>
    <dbReference type="NCBI Taxonomy" id="1069075"/>
    <lineage>
        <taxon>Eukaryota</taxon>
        <taxon>Fungi</taxon>
        <taxon>Dikarya</taxon>
        <taxon>Ascomycota</taxon>
        <taxon>Pezizomycotina</taxon>
        <taxon>Sordariomycetes</taxon>
        <taxon>Hypocreomycetidae</taxon>
        <taxon>Hypocreales</taxon>
        <taxon>Cordycipitaceae</taxon>
        <taxon>Beauveria</taxon>
    </lineage>
</organism>
<evidence type="ECO:0000256" key="1">
    <source>
        <dbReference type="ARBA" id="ARBA00001946"/>
    </source>
</evidence>
<dbReference type="CDD" id="cd13959">
    <property type="entry name" value="PT_UbiA_COQ2"/>
    <property type="match status" value="1"/>
</dbReference>
<dbReference type="Pfam" id="PF01040">
    <property type="entry name" value="UbiA"/>
    <property type="match status" value="1"/>
</dbReference>
<comment type="caution">
    <text evidence="10">The sequence shown here is derived from an EMBL/GenBank/DDBJ whole genome shotgun (WGS) entry which is preliminary data.</text>
</comment>